<keyword evidence="4" id="KW-1185">Reference proteome</keyword>
<dbReference type="PROSITE" id="PS50011">
    <property type="entry name" value="PROTEIN_KINASE_DOM"/>
    <property type="match status" value="1"/>
</dbReference>
<feature type="region of interest" description="Disordered" evidence="1">
    <location>
        <begin position="731"/>
        <end position="763"/>
    </location>
</feature>
<dbReference type="GO" id="GO:0005524">
    <property type="term" value="F:ATP binding"/>
    <property type="evidence" value="ECO:0007669"/>
    <property type="project" value="InterPro"/>
</dbReference>
<evidence type="ECO:0000259" key="2">
    <source>
        <dbReference type="PROSITE" id="PS50011"/>
    </source>
</evidence>
<evidence type="ECO:0000313" key="4">
    <source>
        <dbReference type="Proteomes" id="UP000186601"/>
    </source>
</evidence>
<feature type="compositionally biased region" description="Polar residues" evidence="1">
    <location>
        <begin position="818"/>
        <end position="829"/>
    </location>
</feature>
<feature type="region of interest" description="Disordered" evidence="1">
    <location>
        <begin position="890"/>
        <end position="911"/>
    </location>
</feature>
<sequence>MPKVPRVRSPSPRATPYTKCPKPVRDAIRKGRGATPYKMDVACLVTSSHTKRTVHPYIREDVETAKRVPLQVWVRAALGLPEDQFVEWVRHIADNDWYKDEVIEEALIAFARASVETERYEPFAKLGNRIFELAKEELPGVDSFPISDIEMIRNDPVHLNRTPEDDVLGAKRKPDLLVVRGSKIRTLRSTKSMAFDWTDVLLFLEMKREKPLVETLLAWRKTQGLPGLDPRTLLPLGSTQPMKSGAAKKSAAAPIPTRTLRPRPPTKPPVKSKRELDSDDESVSDGDSTGPKKQRIIGSELVTMDAKLQAGGYALEIASCTYGTRLFSTGVVLEDDRTSLWYYDAAGVVRTQETLSLFGDFEKVAAILVAFACCEPSQWGSLPPSIVIPPSSAPYPKHFPPKNLKGHTLEMRLPITKEKVLITLGKPIFTQYNLVGRRTFLYEIKTDSKTLTKPMVAKFSYQVTTRKAEQKLLRRAKKAGVKHLPEVHMWKDFWKLSEGARAIFHEHDKDDQYEDRVFRGLVYTQYFPLKELFSKSCELIPRMVDQMLDCLHDLRYKAKILHRDISCNNIMYEMRGTEVNFILIDYDWATIVDDEGHPIGAIGRSKHRTGTLPFMAFDLVEDMAYQNEPGYRPIAHVLRHDYESIYYVAIFCSISYPIMKKSTKAATYRSSVKLWESGPYEAIASVKEKLCRKPSHIKRRLLLPPMCEFLRPYFVRFCRAIRRAYLVADVEDSDDEEDDEEEEDEEDEDVRQGKIRAPRSSHETLGGLLSRDSIKRALAGKARKVYYIKVEEDEEPPVAAETTGDFSDDSYESEDGSMPTQVPKTTGTKGTVRKAAATKSAPAKKAVATKGSTRGKPATVKATGKQIAVAKEPPIKRGNSKVQVVITSKAVKAQSTTTRRGATTRSMTKAR</sequence>
<dbReference type="InterPro" id="IPR011009">
    <property type="entry name" value="Kinase-like_dom_sf"/>
</dbReference>
<feature type="region of interest" description="Disordered" evidence="1">
    <location>
        <begin position="229"/>
        <end position="296"/>
    </location>
</feature>
<comment type="caution">
    <text evidence="3">The sequence shown here is derived from an EMBL/GenBank/DDBJ whole genome shotgun (WGS) entry which is preliminary data.</text>
</comment>
<feature type="compositionally biased region" description="Low complexity" evidence="1">
    <location>
        <begin position="834"/>
        <end position="850"/>
    </location>
</feature>
<dbReference type="GO" id="GO:0004672">
    <property type="term" value="F:protein kinase activity"/>
    <property type="evidence" value="ECO:0007669"/>
    <property type="project" value="InterPro"/>
</dbReference>
<dbReference type="InterPro" id="IPR000719">
    <property type="entry name" value="Prot_kinase_dom"/>
</dbReference>
<organism evidence="3 4">
    <name type="scientific">Hermanssonia centrifuga</name>
    <dbReference type="NCBI Taxonomy" id="98765"/>
    <lineage>
        <taxon>Eukaryota</taxon>
        <taxon>Fungi</taxon>
        <taxon>Dikarya</taxon>
        <taxon>Basidiomycota</taxon>
        <taxon>Agaricomycotina</taxon>
        <taxon>Agaricomycetes</taxon>
        <taxon>Polyporales</taxon>
        <taxon>Meruliaceae</taxon>
        <taxon>Hermanssonia</taxon>
    </lineage>
</organism>
<proteinExistence type="predicted"/>
<feature type="region of interest" description="Disordered" evidence="1">
    <location>
        <begin position="794"/>
        <end position="865"/>
    </location>
</feature>
<feature type="compositionally biased region" description="Acidic residues" evidence="1">
    <location>
        <begin position="806"/>
        <end position="815"/>
    </location>
</feature>
<dbReference type="SUPFAM" id="SSF56112">
    <property type="entry name" value="Protein kinase-like (PK-like)"/>
    <property type="match status" value="1"/>
</dbReference>
<gene>
    <name evidence="3" type="ORF">PHLCEN_2v9732</name>
</gene>
<dbReference type="InterPro" id="IPR040976">
    <property type="entry name" value="Pkinase_fungal"/>
</dbReference>
<feature type="domain" description="Protein kinase" evidence="2">
    <location>
        <begin position="418"/>
        <end position="788"/>
    </location>
</feature>
<dbReference type="EMBL" id="MLYV02000976">
    <property type="protein sequence ID" value="PSR74555.1"/>
    <property type="molecule type" value="Genomic_DNA"/>
</dbReference>
<feature type="region of interest" description="Disordered" evidence="1">
    <location>
        <begin position="1"/>
        <end position="20"/>
    </location>
</feature>
<dbReference type="Pfam" id="PF17667">
    <property type="entry name" value="Pkinase_fungal"/>
    <property type="match status" value="2"/>
</dbReference>
<dbReference type="OrthoDB" id="5569250at2759"/>
<feature type="compositionally biased region" description="Low complexity" evidence="1">
    <location>
        <begin position="896"/>
        <end position="911"/>
    </location>
</feature>
<name>A0A2R6NQN9_9APHY</name>
<reference evidence="3 4" key="1">
    <citation type="submission" date="2018-02" db="EMBL/GenBank/DDBJ databases">
        <title>Genome sequence of the basidiomycete white-rot fungus Phlebia centrifuga.</title>
        <authorList>
            <person name="Granchi Z."/>
            <person name="Peng M."/>
            <person name="de Vries R.P."/>
            <person name="Hilden K."/>
            <person name="Makela M.R."/>
            <person name="Grigoriev I."/>
            <person name="Riley R."/>
        </authorList>
    </citation>
    <scope>NUCLEOTIDE SEQUENCE [LARGE SCALE GENOMIC DNA]</scope>
    <source>
        <strain evidence="3 4">FBCC195</strain>
    </source>
</reference>
<dbReference type="PANTHER" id="PTHR38248:SF2">
    <property type="entry name" value="FUNK1 11"/>
    <property type="match status" value="1"/>
</dbReference>
<dbReference type="PANTHER" id="PTHR38248">
    <property type="entry name" value="FUNK1 6"/>
    <property type="match status" value="1"/>
</dbReference>
<feature type="compositionally biased region" description="Acidic residues" evidence="1">
    <location>
        <begin position="731"/>
        <end position="749"/>
    </location>
</feature>
<evidence type="ECO:0000256" key="1">
    <source>
        <dbReference type="SAM" id="MobiDB-lite"/>
    </source>
</evidence>
<evidence type="ECO:0000313" key="3">
    <source>
        <dbReference type="EMBL" id="PSR74555.1"/>
    </source>
</evidence>
<protein>
    <recommendedName>
        <fullName evidence="2">Protein kinase domain-containing protein</fullName>
    </recommendedName>
</protein>
<feature type="compositionally biased region" description="Low complexity" evidence="1">
    <location>
        <begin position="243"/>
        <end position="259"/>
    </location>
</feature>
<accession>A0A2R6NQN9</accession>
<dbReference type="Proteomes" id="UP000186601">
    <property type="component" value="Unassembled WGS sequence"/>
</dbReference>
<dbReference type="Gene3D" id="1.10.510.10">
    <property type="entry name" value="Transferase(Phosphotransferase) domain 1"/>
    <property type="match status" value="1"/>
</dbReference>
<dbReference type="AlphaFoldDB" id="A0A2R6NQN9"/>